<evidence type="ECO:0000313" key="3">
    <source>
        <dbReference type="Proteomes" id="UP000053477"/>
    </source>
</evidence>
<accession>A0A0H2RB72</accession>
<keyword evidence="3" id="KW-1185">Reference proteome</keyword>
<sequence length="158" mass="17658">MGRRCTFSRARHMSAIRHSALSKRKSFSDGEKITKVCGSRSSISARGGAAVSGVINLEYRSARPLTSPTKEGRDRRGKLPEKLSPVDTRRAQTQLADAQQRTSFQKPARSEGRICPIFTERFLFISGFLLCGRSLLHFPSFAIHMESRRRCRPSESSG</sequence>
<feature type="compositionally biased region" description="Polar residues" evidence="1">
    <location>
        <begin position="91"/>
        <end position="105"/>
    </location>
</feature>
<proteinExistence type="predicted"/>
<name>A0A0H2RB72_9AGAM</name>
<feature type="region of interest" description="Disordered" evidence="1">
    <location>
        <begin position="62"/>
        <end position="105"/>
    </location>
</feature>
<protein>
    <submittedName>
        <fullName evidence="2">Uncharacterized protein</fullName>
    </submittedName>
</protein>
<evidence type="ECO:0000313" key="2">
    <source>
        <dbReference type="EMBL" id="KLO09039.1"/>
    </source>
</evidence>
<organism evidence="2 3">
    <name type="scientific">Schizopora paradoxa</name>
    <dbReference type="NCBI Taxonomy" id="27342"/>
    <lineage>
        <taxon>Eukaryota</taxon>
        <taxon>Fungi</taxon>
        <taxon>Dikarya</taxon>
        <taxon>Basidiomycota</taxon>
        <taxon>Agaricomycotina</taxon>
        <taxon>Agaricomycetes</taxon>
        <taxon>Hymenochaetales</taxon>
        <taxon>Schizoporaceae</taxon>
        <taxon>Schizopora</taxon>
    </lineage>
</organism>
<dbReference type="InParanoid" id="A0A0H2RB72"/>
<feature type="compositionally biased region" description="Basic and acidic residues" evidence="1">
    <location>
        <begin position="70"/>
        <end position="81"/>
    </location>
</feature>
<evidence type="ECO:0000256" key="1">
    <source>
        <dbReference type="SAM" id="MobiDB-lite"/>
    </source>
</evidence>
<dbReference type="Proteomes" id="UP000053477">
    <property type="component" value="Unassembled WGS sequence"/>
</dbReference>
<dbReference type="AlphaFoldDB" id="A0A0H2RB72"/>
<gene>
    <name evidence="2" type="ORF">SCHPADRAFT_583019</name>
</gene>
<dbReference type="EMBL" id="KQ086068">
    <property type="protein sequence ID" value="KLO09039.1"/>
    <property type="molecule type" value="Genomic_DNA"/>
</dbReference>
<reference evidence="2 3" key="1">
    <citation type="submission" date="2015-04" db="EMBL/GenBank/DDBJ databases">
        <title>Complete genome sequence of Schizopora paradoxa KUC8140, a cosmopolitan wood degrader in East Asia.</title>
        <authorList>
            <consortium name="DOE Joint Genome Institute"/>
            <person name="Min B."/>
            <person name="Park H."/>
            <person name="Jang Y."/>
            <person name="Kim J.-J."/>
            <person name="Kim K.H."/>
            <person name="Pangilinan J."/>
            <person name="Lipzen A."/>
            <person name="Riley R."/>
            <person name="Grigoriev I.V."/>
            <person name="Spatafora J.W."/>
            <person name="Choi I.-G."/>
        </authorList>
    </citation>
    <scope>NUCLEOTIDE SEQUENCE [LARGE SCALE GENOMIC DNA]</scope>
    <source>
        <strain evidence="2 3">KUC8140</strain>
    </source>
</reference>